<protein>
    <submittedName>
        <fullName evidence="7">Collectin-12</fullName>
    </submittedName>
</protein>
<evidence type="ECO:0000256" key="4">
    <source>
        <dbReference type="SAM" id="Coils"/>
    </source>
</evidence>
<proteinExistence type="predicted"/>
<feature type="coiled-coil region" evidence="4">
    <location>
        <begin position="51"/>
        <end position="85"/>
    </location>
</feature>
<keyword evidence="5" id="KW-0472">Membrane</keyword>
<dbReference type="SMART" id="SM00034">
    <property type="entry name" value="CLECT"/>
    <property type="match status" value="1"/>
</dbReference>
<dbReference type="Proteomes" id="UP000830375">
    <property type="component" value="Unassembled WGS sequence"/>
</dbReference>
<keyword evidence="5" id="KW-0812">Transmembrane</keyword>
<dbReference type="Gene3D" id="1.20.5.400">
    <property type="match status" value="1"/>
</dbReference>
<keyword evidence="5" id="KW-1133">Transmembrane helix</keyword>
<keyword evidence="4" id="KW-0175">Coiled coil</keyword>
<dbReference type="InterPro" id="IPR001304">
    <property type="entry name" value="C-type_lectin-like"/>
</dbReference>
<feature type="transmembrane region" description="Helical" evidence="5">
    <location>
        <begin position="24"/>
        <end position="45"/>
    </location>
</feature>
<dbReference type="InterPro" id="IPR052309">
    <property type="entry name" value="C-type_Lectin_Domain_Fam1"/>
</dbReference>
<reference evidence="7 8" key="1">
    <citation type="submission" date="2022-01" db="EMBL/GenBank/DDBJ databases">
        <title>A high-quality chromosome-level genome assembly of rohu carp, Labeo rohita.</title>
        <authorList>
            <person name="Arick M.A. II"/>
            <person name="Hsu C.-Y."/>
            <person name="Magbanua Z."/>
            <person name="Pechanova O."/>
            <person name="Grover C."/>
            <person name="Miller E."/>
            <person name="Thrash A."/>
            <person name="Ezzel L."/>
            <person name="Alam S."/>
            <person name="Benzie J."/>
            <person name="Hamilton M."/>
            <person name="Karsi A."/>
            <person name="Lawrence M.L."/>
            <person name="Peterson D.G."/>
        </authorList>
    </citation>
    <scope>NUCLEOTIDE SEQUENCE [LARGE SCALE GENOMIC DNA]</scope>
    <source>
        <strain evidence="8">BAU-BD-2019</strain>
        <tissue evidence="7">Blood</tissue>
    </source>
</reference>
<organism evidence="7 8">
    <name type="scientific">Labeo rohita</name>
    <name type="common">Indian major carp</name>
    <name type="synonym">Cyprinus rohita</name>
    <dbReference type="NCBI Taxonomy" id="84645"/>
    <lineage>
        <taxon>Eukaryota</taxon>
        <taxon>Metazoa</taxon>
        <taxon>Chordata</taxon>
        <taxon>Craniata</taxon>
        <taxon>Vertebrata</taxon>
        <taxon>Euteleostomi</taxon>
        <taxon>Actinopterygii</taxon>
        <taxon>Neopterygii</taxon>
        <taxon>Teleostei</taxon>
        <taxon>Ostariophysi</taxon>
        <taxon>Cypriniformes</taxon>
        <taxon>Cyprinidae</taxon>
        <taxon>Labeoninae</taxon>
        <taxon>Labeonini</taxon>
        <taxon>Labeo</taxon>
    </lineage>
</organism>
<dbReference type="PROSITE" id="PS00615">
    <property type="entry name" value="C_TYPE_LECTIN_1"/>
    <property type="match status" value="1"/>
</dbReference>
<dbReference type="Pfam" id="PF00059">
    <property type="entry name" value="Lectin_C"/>
    <property type="match status" value="1"/>
</dbReference>
<gene>
    <name evidence="7" type="ORF">H4Q32_025309</name>
</gene>
<keyword evidence="3" id="KW-0325">Glycoprotein</keyword>
<dbReference type="Gene3D" id="3.10.100.10">
    <property type="entry name" value="Mannose-Binding Protein A, subunit A"/>
    <property type="match status" value="1"/>
</dbReference>
<evidence type="ECO:0000256" key="3">
    <source>
        <dbReference type="ARBA" id="ARBA00023180"/>
    </source>
</evidence>
<dbReference type="PANTHER" id="PTHR46490">
    <property type="entry name" value="C-TYPE LECTIN DOMAIN FAMILY 12 MEMBER A-RELATED"/>
    <property type="match status" value="1"/>
</dbReference>
<evidence type="ECO:0000259" key="6">
    <source>
        <dbReference type="PROSITE" id="PS50041"/>
    </source>
</evidence>
<dbReference type="SUPFAM" id="SSF56436">
    <property type="entry name" value="C-type lectin-like"/>
    <property type="match status" value="1"/>
</dbReference>
<dbReference type="EMBL" id="JACTAM010002123">
    <property type="protein sequence ID" value="KAI2645954.1"/>
    <property type="molecule type" value="Genomic_DNA"/>
</dbReference>
<dbReference type="InterPro" id="IPR016186">
    <property type="entry name" value="C-type_lectin-like/link_sf"/>
</dbReference>
<sequence length="223" mass="25460">MRSNISADACGFQEVISVRKHYKAATVCSVLLCVLLLTAVIALCVHINTKSTNHTQELHQLLTKITNLTEEKNQLLTNITNLTEGTHQLLTEKTNLIRERDGLLSKNKELFEERDTLRQMHGLTASPGADLTTINNREAQHFVQKNILSGTCIWFGLTDSDEENKWKWVDGSTPTFWYWSCKEPNGRQRENCALIHSAKWADYPCGDTFPWICEKKILRGDNR</sequence>
<evidence type="ECO:0000256" key="2">
    <source>
        <dbReference type="ARBA" id="ARBA00023157"/>
    </source>
</evidence>
<dbReference type="InterPro" id="IPR018378">
    <property type="entry name" value="C-type_lectin_CS"/>
</dbReference>
<evidence type="ECO:0000256" key="1">
    <source>
        <dbReference type="ARBA" id="ARBA00022734"/>
    </source>
</evidence>
<feature type="domain" description="C-type lectin" evidence="6">
    <location>
        <begin position="127"/>
        <end position="214"/>
    </location>
</feature>
<accession>A0ABQ8L5C0</accession>
<keyword evidence="2" id="KW-1015">Disulfide bond</keyword>
<dbReference type="PROSITE" id="PS50041">
    <property type="entry name" value="C_TYPE_LECTIN_2"/>
    <property type="match status" value="1"/>
</dbReference>
<keyword evidence="1" id="KW-0430">Lectin</keyword>
<dbReference type="InterPro" id="IPR016187">
    <property type="entry name" value="CTDL_fold"/>
</dbReference>
<evidence type="ECO:0000313" key="8">
    <source>
        <dbReference type="Proteomes" id="UP000830375"/>
    </source>
</evidence>
<name>A0ABQ8L5C0_LABRO</name>
<dbReference type="PANTHER" id="PTHR46490:SF6">
    <property type="entry name" value="ASIALOGLYCOPROTEIN RECEPTOR 1-LIKE-RELATED"/>
    <property type="match status" value="1"/>
</dbReference>
<evidence type="ECO:0000313" key="7">
    <source>
        <dbReference type="EMBL" id="KAI2645954.1"/>
    </source>
</evidence>
<keyword evidence="8" id="KW-1185">Reference proteome</keyword>
<evidence type="ECO:0000256" key="5">
    <source>
        <dbReference type="SAM" id="Phobius"/>
    </source>
</evidence>
<comment type="caution">
    <text evidence="7">The sequence shown here is derived from an EMBL/GenBank/DDBJ whole genome shotgun (WGS) entry which is preliminary data.</text>
</comment>